<evidence type="ECO:0000313" key="6">
    <source>
        <dbReference type="Proteomes" id="UP000070501"/>
    </source>
</evidence>
<dbReference type="EMBL" id="KQ964275">
    <property type="protein sequence ID" value="KXJ85739.1"/>
    <property type="molecule type" value="Genomic_DNA"/>
</dbReference>
<dbReference type="STRING" id="196109.A0A136IM75"/>
<keyword evidence="4" id="KW-0964">Secreted</keyword>
<dbReference type="PANTHER" id="PTHR43037:SF5">
    <property type="entry name" value="FERULOYL ESTERASE"/>
    <property type="match status" value="1"/>
</dbReference>
<protein>
    <recommendedName>
        <fullName evidence="4">Carboxylic ester hydrolase</fullName>
        <ecNumber evidence="4">3.1.1.-</ecNumber>
    </recommendedName>
</protein>
<dbReference type="SUPFAM" id="SSF53474">
    <property type="entry name" value="alpha/beta-Hydrolases"/>
    <property type="match status" value="2"/>
</dbReference>
<dbReference type="InParanoid" id="A0A136IM75"/>
<evidence type="ECO:0000256" key="3">
    <source>
        <dbReference type="ARBA" id="ARBA00022801"/>
    </source>
</evidence>
<keyword evidence="3 4" id="KW-0378">Hydrolase</keyword>
<comment type="subcellular location">
    <subcellularLocation>
        <location evidence="4">Secreted</location>
    </subcellularLocation>
</comment>
<sequence length="304" mass="32663">MHLPTATVVAWLLWPLFASAASLQKVNENFGANPRNVGFYIYKPDRVQAKPPILVAAHYCTGTAQAFFSGTQYKNLADQHGFIVIYPDSPNSGRCWDVSSTQTLTHNGGGDSQGIVSMVKWTIQKHGADASRVFITGNSSGAMMTNVLIGVYPDVFAGGAAAAGVPMGCFAGGNNNYAAWNSQCAQGNLRHTQAEWAQIVKNAYPGYNGWRPKMSIYHGTADTTLNYANFGEAIKQWTGVFGVSVNPTQTIANNPGSGWTKTVYGPKFEAYSNAGGTHGIPTQEGNIINFFDLKCTSNCFSYGK</sequence>
<dbReference type="GO" id="GO:0052689">
    <property type="term" value="F:carboxylic ester hydrolase activity"/>
    <property type="evidence" value="ECO:0007669"/>
    <property type="project" value="UniProtKB-KW"/>
</dbReference>
<evidence type="ECO:0000313" key="5">
    <source>
        <dbReference type="EMBL" id="KXJ85739.1"/>
    </source>
</evidence>
<reference evidence="6" key="1">
    <citation type="submission" date="2016-02" db="EMBL/GenBank/DDBJ databases">
        <title>Draft genome sequence of Microdochium bolleyi, a fungal endophyte of beachgrass.</title>
        <authorList>
            <consortium name="DOE Joint Genome Institute"/>
            <person name="David A.S."/>
            <person name="May G."/>
            <person name="Haridas S."/>
            <person name="Lim J."/>
            <person name="Wang M."/>
            <person name="Labutti K."/>
            <person name="Lipzen A."/>
            <person name="Barry K."/>
            <person name="Grigoriev I.V."/>
        </authorList>
    </citation>
    <scope>NUCLEOTIDE SEQUENCE [LARGE SCALE GENOMIC DNA]</scope>
    <source>
        <strain evidence="6">J235TASD1</strain>
    </source>
</reference>
<dbReference type="PANTHER" id="PTHR43037">
    <property type="entry name" value="UNNAMED PRODUCT-RELATED"/>
    <property type="match status" value="1"/>
</dbReference>
<gene>
    <name evidence="5" type="ORF">Micbo1qcDRAFT_180514</name>
</gene>
<dbReference type="InterPro" id="IPR029058">
    <property type="entry name" value="AB_hydrolase_fold"/>
</dbReference>
<dbReference type="GO" id="GO:0005576">
    <property type="term" value="C:extracellular region"/>
    <property type="evidence" value="ECO:0007669"/>
    <property type="project" value="UniProtKB-SubCell"/>
</dbReference>
<dbReference type="OrthoDB" id="2425929at2759"/>
<dbReference type="AlphaFoldDB" id="A0A136IM75"/>
<dbReference type="InterPro" id="IPR010126">
    <property type="entry name" value="Esterase_phb"/>
</dbReference>
<keyword evidence="6" id="KW-1185">Reference proteome</keyword>
<dbReference type="Pfam" id="PF10503">
    <property type="entry name" value="Esterase_PHB"/>
    <property type="match status" value="1"/>
</dbReference>
<evidence type="ECO:0000256" key="1">
    <source>
        <dbReference type="ARBA" id="ARBA00022487"/>
    </source>
</evidence>
<dbReference type="GO" id="GO:0045493">
    <property type="term" value="P:xylan catabolic process"/>
    <property type="evidence" value="ECO:0007669"/>
    <property type="project" value="UniProtKB-UniRule"/>
</dbReference>
<keyword evidence="4" id="KW-0624">Polysaccharide degradation</keyword>
<keyword evidence="2 4" id="KW-0732">Signal</keyword>
<organism evidence="5 6">
    <name type="scientific">Microdochium bolleyi</name>
    <dbReference type="NCBI Taxonomy" id="196109"/>
    <lineage>
        <taxon>Eukaryota</taxon>
        <taxon>Fungi</taxon>
        <taxon>Dikarya</taxon>
        <taxon>Ascomycota</taxon>
        <taxon>Pezizomycotina</taxon>
        <taxon>Sordariomycetes</taxon>
        <taxon>Xylariomycetidae</taxon>
        <taxon>Xylariales</taxon>
        <taxon>Microdochiaceae</taxon>
        <taxon>Microdochium</taxon>
    </lineage>
</organism>
<feature type="chain" id="PRO_5029038086" description="Carboxylic ester hydrolase" evidence="4">
    <location>
        <begin position="21"/>
        <end position="304"/>
    </location>
</feature>
<comment type="function">
    <text evidence="4">Esterase involved in the hydrolysis of xylan, a major structural heterogeneous polysaccharide found in plant biomass representing the second most abundant polysaccharide in the biosphere, after cellulose.</text>
</comment>
<feature type="signal peptide" evidence="4">
    <location>
        <begin position="1"/>
        <end position="20"/>
    </location>
</feature>
<dbReference type="Proteomes" id="UP000070501">
    <property type="component" value="Unassembled WGS sequence"/>
</dbReference>
<name>A0A136IM75_9PEZI</name>
<dbReference type="NCBIfam" id="TIGR01840">
    <property type="entry name" value="esterase_phb"/>
    <property type="match status" value="1"/>
</dbReference>
<comment type="similarity">
    <text evidence="4">Belongs to the carbohydrate esterase 1 (CE1) family.</text>
</comment>
<proteinExistence type="inferred from homology"/>
<accession>A0A136IM75</accession>
<keyword evidence="1 4" id="KW-0719">Serine esterase</keyword>
<evidence type="ECO:0000256" key="2">
    <source>
        <dbReference type="ARBA" id="ARBA00022729"/>
    </source>
</evidence>
<dbReference type="Gene3D" id="3.40.50.1820">
    <property type="entry name" value="alpha/beta hydrolase"/>
    <property type="match status" value="1"/>
</dbReference>
<evidence type="ECO:0000256" key="4">
    <source>
        <dbReference type="RuleBase" id="RU367147"/>
    </source>
</evidence>
<dbReference type="InterPro" id="IPR050955">
    <property type="entry name" value="Plant_Biomass_Hydrol_Est"/>
</dbReference>
<dbReference type="EC" id="3.1.1.-" evidence="4"/>
<keyword evidence="4" id="KW-0119">Carbohydrate metabolism</keyword>